<evidence type="ECO:0000313" key="5">
    <source>
        <dbReference type="EMBL" id="MFC3201890.1"/>
    </source>
</evidence>
<feature type="compositionally biased region" description="Basic residues" evidence="1">
    <location>
        <begin position="73"/>
        <end position="82"/>
    </location>
</feature>
<dbReference type="Pfam" id="PF03050">
    <property type="entry name" value="DDE_Tnp_IS66"/>
    <property type="match status" value="1"/>
</dbReference>
<evidence type="ECO:0000259" key="3">
    <source>
        <dbReference type="Pfam" id="PF13007"/>
    </source>
</evidence>
<feature type="domain" description="Transposase TnpC homeodomain" evidence="3">
    <location>
        <begin position="27"/>
        <end position="85"/>
    </location>
</feature>
<comment type="caution">
    <text evidence="5">The sequence shown here is derived from an EMBL/GenBank/DDBJ whole genome shotgun (WGS) entry which is preliminary data.</text>
</comment>
<dbReference type="Pfam" id="PF13007">
    <property type="entry name" value="LZ_Tnp_IS66"/>
    <property type="match status" value="1"/>
</dbReference>
<reference evidence="6" key="1">
    <citation type="journal article" date="2019" name="Int. J. Syst. Evol. Microbiol.">
        <title>The Global Catalogue of Microorganisms (GCM) 10K type strain sequencing project: providing services to taxonomists for standard genome sequencing and annotation.</title>
        <authorList>
            <consortium name="The Broad Institute Genomics Platform"/>
            <consortium name="The Broad Institute Genome Sequencing Center for Infectious Disease"/>
            <person name="Wu L."/>
            <person name="Ma J."/>
        </authorList>
    </citation>
    <scope>NUCLEOTIDE SEQUENCE [LARGE SCALE GENOMIC DNA]</scope>
    <source>
        <strain evidence="6">KCTC 52449</strain>
    </source>
</reference>
<evidence type="ECO:0000256" key="1">
    <source>
        <dbReference type="SAM" id="MobiDB-lite"/>
    </source>
</evidence>
<gene>
    <name evidence="5" type="ORF">ACFOEW_08670</name>
</gene>
<dbReference type="InterPro" id="IPR004291">
    <property type="entry name" value="Transposase_IS66_central"/>
</dbReference>
<evidence type="ECO:0000313" key="6">
    <source>
        <dbReference type="Proteomes" id="UP001595477"/>
    </source>
</evidence>
<dbReference type="PANTHER" id="PTHR33678:SF1">
    <property type="entry name" value="BLL1576 PROTEIN"/>
    <property type="match status" value="1"/>
</dbReference>
<dbReference type="Proteomes" id="UP001595477">
    <property type="component" value="Unassembled WGS sequence"/>
</dbReference>
<proteinExistence type="predicted"/>
<dbReference type="InterPro" id="IPR024463">
    <property type="entry name" value="Transposase_TnpC_homeodom"/>
</dbReference>
<feature type="domain" description="Transposase IS66 central" evidence="2">
    <location>
        <begin position="170"/>
        <end position="459"/>
    </location>
</feature>
<dbReference type="PANTHER" id="PTHR33678">
    <property type="entry name" value="BLL1576 PROTEIN"/>
    <property type="match status" value="1"/>
</dbReference>
<evidence type="ECO:0000259" key="2">
    <source>
        <dbReference type="Pfam" id="PF03050"/>
    </source>
</evidence>
<accession>A0ABV7JUW4</accession>
<dbReference type="InterPro" id="IPR052344">
    <property type="entry name" value="Transposase-related"/>
</dbReference>
<keyword evidence="6" id="KW-1185">Reference proteome</keyword>
<organism evidence="5 6">
    <name type="scientific">Alteromonas oceani</name>
    <dbReference type="NCBI Taxonomy" id="2071609"/>
    <lineage>
        <taxon>Bacteria</taxon>
        <taxon>Pseudomonadati</taxon>
        <taxon>Pseudomonadota</taxon>
        <taxon>Gammaproteobacteria</taxon>
        <taxon>Alteromonadales</taxon>
        <taxon>Alteromonadaceae</taxon>
        <taxon>Alteromonas/Salinimonas group</taxon>
        <taxon>Alteromonas</taxon>
    </lineage>
</organism>
<feature type="compositionally biased region" description="Basic and acidic residues" evidence="1">
    <location>
        <begin position="83"/>
        <end position="95"/>
    </location>
</feature>
<name>A0ABV7JUW4_9ALTE</name>
<protein>
    <submittedName>
        <fullName evidence="5">IS66 family transposase</fullName>
    </submittedName>
</protein>
<dbReference type="RefSeq" id="WP_377907821.1">
    <property type="nucleotide sequence ID" value="NZ_JBHRSX010000016.1"/>
</dbReference>
<dbReference type="NCBIfam" id="NF033517">
    <property type="entry name" value="transpos_IS66"/>
    <property type="match status" value="1"/>
</dbReference>
<feature type="domain" description="Transposase IS66 C-terminal" evidence="4">
    <location>
        <begin position="466"/>
        <end position="502"/>
    </location>
</feature>
<evidence type="ECO:0000259" key="4">
    <source>
        <dbReference type="Pfam" id="PF13817"/>
    </source>
</evidence>
<feature type="region of interest" description="Disordered" evidence="1">
    <location>
        <begin position="59"/>
        <end position="95"/>
    </location>
</feature>
<sequence length="525" mass="60344">MKTRSISHLSPPEIEAAFAHQADEIAQLKHQLDWLKRQLFGRKSEKVLADNPAQSSLFDEEEALTLPAETKPVKAHTRSSQKQRRDSDVNDEGLRFDETVPQQIIDIPAPELQGADADQYELVDTKETCRLAQQPGSYVVLRFRRQVVRHKTTQTIKETPAPTNVLEGCYCDVSLLAGLMVDKAVYHLPLHRQHQRMLDSGITLSRATLINWIQKGIELLRPIAKAQWQHILQSNILAMDEVPIKAGRTKGAGRKPGHMKQTYFWPLYGDSDEVAFTWSNSRGMLHAQAQLQDFTGTLLTDGYAAYTKTVEQLNQYEQQIVHAACWVHMRRGFEKALDSEPQAAQQALDIIAALYRHEKHIRYKQLNLADIHAYRQQHSEPLVTDFFRWVYQQRQRTDLLPKSPFAKALHYAHERESQLKVFLSNPALPMDTNHLERALRVIPMGRKNYLFCWSELGAEQLGILQSLMVTCRLQGVNPYHYLVDVLQRVALHPAKDVLDLTPRLWKQKYNQNRLVSDVKILTSQH</sequence>
<dbReference type="InterPro" id="IPR039552">
    <property type="entry name" value="IS66_C"/>
</dbReference>
<dbReference type="EMBL" id="JBHRSX010000016">
    <property type="protein sequence ID" value="MFC3201890.1"/>
    <property type="molecule type" value="Genomic_DNA"/>
</dbReference>
<dbReference type="Pfam" id="PF13817">
    <property type="entry name" value="DDE_Tnp_IS66_C"/>
    <property type="match status" value="1"/>
</dbReference>